<dbReference type="AlphaFoldDB" id="A0A915L9U9"/>
<evidence type="ECO:0000259" key="2">
    <source>
        <dbReference type="Pfam" id="PF07859"/>
    </source>
</evidence>
<dbReference type="PANTHER" id="PTHR48081:SF33">
    <property type="entry name" value="KYNURENINE FORMAMIDASE"/>
    <property type="match status" value="1"/>
</dbReference>
<keyword evidence="3" id="KW-1185">Reference proteome</keyword>
<feature type="domain" description="Alpha/beta hydrolase fold-3" evidence="2">
    <location>
        <begin position="26"/>
        <end position="122"/>
    </location>
</feature>
<dbReference type="WBParaSite" id="nRc.2.0.1.t46531-RA">
    <property type="protein sequence ID" value="nRc.2.0.1.t46531-RA"/>
    <property type="gene ID" value="nRc.2.0.1.g46531"/>
</dbReference>
<evidence type="ECO:0000256" key="1">
    <source>
        <dbReference type="ARBA" id="ARBA00022801"/>
    </source>
</evidence>
<dbReference type="Gene3D" id="3.40.50.1820">
    <property type="entry name" value="alpha/beta hydrolase"/>
    <property type="match status" value="1"/>
</dbReference>
<proteinExistence type="predicted"/>
<dbReference type="InterPro" id="IPR029058">
    <property type="entry name" value="AB_hydrolase_fold"/>
</dbReference>
<evidence type="ECO:0000313" key="3">
    <source>
        <dbReference type="Proteomes" id="UP000887565"/>
    </source>
</evidence>
<sequence length="263" mass="29137">MVIRCGILNEGSKEYGKSMVKTLVSDGAVVAVVGYNLSPKVAIPQIVDEVAEQLKFIIEWSRMRLASQKSPIHLMGHSAGAQLIFQALLKLPKAIGESVLSLILISGVYDLEPLIGTEMNKSLKLDRALAYSLSPINNVREIHIMYGAHLKLSVVVGEDDTPTFVAQSREFFKTLEQYFTSSESISLHILPHYHHFNIIVGLGCKEESVYELIDAIAPARIIDAAVGVSTNAALLEIKKSMSTMFKWLKRVSGDYHHRILLSY</sequence>
<dbReference type="GO" id="GO:0004061">
    <property type="term" value="F:arylformamidase activity"/>
    <property type="evidence" value="ECO:0007669"/>
    <property type="project" value="TreeGrafter"/>
</dbReference>
<accession>A0A915L9U9</accession>
<protein>
    <submittedName>
        <fullName evidence="4">Alpha/beta hydrolase fold-3 domain-containing protein</fullName>
    </submittedName>
</protein>
<keyword evidence="1" id="KW-0378">Hydrolase</keyword>
<evidence type="ECO:0000313" key="4">
    <source>
        <dbReference type="WBParaSite" id="nRc.2.0.1.t46531-RA"/>
    </source>
</evidence>
<dbReference type="SUPFAM" id="SSF53474">
    <property type="entry name" value="alpha/beta-Hydrolases"/>
    <property type="match status" value="1"/>
</dbReference>
<dbReference type="Proteomes" id="UP000887565">
    <property type="component" value="Unplaced"/>
</dbReference>
<organism evidence="3 4">
    <name type="scientific">Romanomermis culicivorax</name>
    <name type="common">Nematode worm</name>
    <dbReference type="NCBI Taxonomy" id="13658"/>
    <lineage>
        <taxon>Eukaryota</taxon>
        <taxon>Metazoa</taxon>
        <taxon>Ecdysozoa</taxon>
        <taxon>Nematoda</taxon>
        <taxon>Enoplea</taxon>
        <taxon>Dorylaimia</taxon>
        <taxon>Mermithida</taxon>
        <taxon>Mermithoidea</taxon>
        <taxon>Mermithidae</taxon>
        <taxon>Romanomermis</taxon>
    </lineage>
</organism>
<dbReference type="InterPro" id="IPR050300">
    <property type="entry name" value="GDXG_lipolytic_enzyme"/>
</dbReference>
<dbReference type="PANTHER" id="PTHR48081">
    <property type="entry name" value="AB HYDROLASE SUPERFAMILY PROTEIN C4A8.06C"/>
    <property type="match status" value="1"/>
</dbReference>
<dbReference type="InterPro" id="IPR013094">
    <property type="entry name" value="AB_hydrolase_3"/>
</dbReference>
<dbReference type="Pfam" id="PF07859">
    <property type="entry name" value="Abhydrolase_3"/>
    <property type="match status" value="1"/>
</dbReference>
<name>A0A915L9U9_ROMCU</name>
<dbReference type="OMA" id="VREIHIM"/>
<reference evidence="4" key="1">
    <citation type="submission" date="2022-11" db="UniProtKB">
        <authorList>
            <consortium name="WormBaseParasite"/>
        </authorList>
    </citation>
    <scope>IDENTIFICATION</scope>
</reference>